<feature type="compositionally biased region" description="Polar residues" evidence="1">
    <location>
        <begin position="514"/>
        <end position="540"/>
    </location>
</feature>
<feature type="compositionally biased region" description="Basic residues" evidence="1">
    <location>
        <begin position="483"/>
        <end position="492"/>
    </location>
</feature>
<feature type="transmembrane region" description="Helical" evidence="2">
    <location>
        <begin position="360"/>
        <end position="382"/>
    </location>
</feature>
<feature type="compositionally biased region" description="Polar residues" evidence="1">
    <location>
        <begin position="455"/>
        <end position="465"/>
    </location>
</feature>
<keyword evidence="3" id="KW-0732">Signal</keyword>
<evidence type="ECO:0000256" key="1">
    <source>
        <dbReference type="SAM" id="MobiDB-lite"/>
    </source>
</evidence>
<gene>
    <name evidence="4" type="ORF">Vbra_9642</name>
</gene>
<dbReference type="InParanoid" id="A0A0G4G338"/>
<evidence type="ECO:0000313" key="5">
    <source>
        <dbReference type="Proteomes" id="UP000041254"/>
    </source>
</evidence>
<keyword evidence="2" id="KW-0472">Membrane</keyword>
<feature type="region of interest" description="Disordered" evidence="1">
    <location>
        <begin position="410"/>
        <end position="629"/>
    </location>
</feature>
<dbReference type="AlphaFoldDB" id="A0A0G4G338"/>
<keyword evidence="2" id="KW-1133">Transmembrane helix</keyword>
<dbReference type="EMBL" id="CDMY01000552">
    <property type="protein sequence ID" value="CEM22149.1"/>
    <property type="molecule type" value="Genomic_DNA"/>
</dbReference>
<feature type="compositionally biased region" description="Low complexity" evidence="1">
    <location>
        <begin position="553"/>
        <end position="564"/>
    </location>
</feature>
<evidence type="ECO:0000256" key="3">
    <source>
        <dbReference type="SAM" id="SignalP"/>
    </source>
</evidence>
<keyword evidence="5" id="KW-1185">Reference proteome</keyword>
<dbReference type="InterPro" id="IPR011989">
    <property type="entry name" value="ARM-like"/>
</dbReference>
<dbReference type="Gene3D" id="1.25.10.10">
    <property type="entry name" value="Leucine-rich Repeat Variant"/>
    <property type="match status" value="1"/>
</dbReference>
<accession>A0A0G4G338</accession>
<keyword evidence="2" id="KW-0812">Transmembrane</keyword>
<sequence>MLSALLYALALMATPSGSLQHRHFPDKKGQKGDRSFEESIALPVELAGLAVETNDTALQLSVLRTIREDIADSTQPQEEAMGYAGFLTRLLERSRDSDVEREAVVLLAHLLQVAPKMLIEPSTLMVAVQLLDRHDEFVVTAATALLAQISVAPTGVYGLAELPSGLADVFSEYGAVSRISPLLLSTNHDALHALFVAVVSLHQMARKRRETVPVSMAQMIDAEVLPNLMRAYRRETGVFGRPMEALTHIPLMSCLFPWKWGNETASNYAVDHGCVDVICDTLESRIIMYPESVDACKQILLRLAKSGSVALKMRIASQMRVRRRVSDDALPSSFMLRIFRAAGSGLYRLPKSLDLVSSPWAPWVAVALAVLLGLSALWRFVVGPWLQRRQQLQAEDTAAELIAEEEREWNRGQGRGRRRHARQTYASAAEPIDKPSSAAADDDGGSATTTSQSGCLTPTSLAYQQEEQEETMAADSNQSAPTPRHRKKKGRRGGSGGADASLLQQQADQSSSSHETTPPQQTPNSASSISVTGPTANRPSPTALPFVTPPLKQHSSSSAAVQQQTNAEWPSAAGSASAAADGCASVGSQRPEGVNAELSSGSPAVVALSLSPGSPSDDSAWVRGMEAAW</sequence>
<feature type="compositionally biased region" description="Low complexity" evidence="1">
    <location>
        <begin position="607"/>
        <end position="619"/>
    </location>
</feature>
<dbReference type="PhylomeDB" id="A0A0G4G338"/>
<evidence type="ECO:0000313" key="4">
    <source>
        <dbReference type="EMBL" id="CEM22149.1"/>
    </source>
</evidence>
<dbReference type="Proteomes" id="UP000041254">
    <property type="component" value="Unassembled WGS sequence"/>
</dbReference>
<reference evidence="4 5" key="1">
    <citation type="submission" date="2014-11" db="EMBL/GenBank/DDBJ databases">
        <authorList>
            <person name="Zhu J."/>
            <person name="Qi W."/>
            <person name="Song R."/>
        </authorList>
    </citation>
    <scope>NUCLEOTIDE SEQUENCE [LARGE SCALE GENOMIC DNA]</scope>
</reference>
<dbReference type="InterPro" id="IPR016024">
    <property type="entry name" value="ARM-type_fold"/>
</dbReference>
<feature type="compositionally biased region" description="Low complexity" evidence="1">
    <location>
        <begin position="571"/>
        <end position="588"/>
    </location>
</feature>
<dbReference type="VEuPathDB" id="CryptoDB:Vbra_9642"/>
<dbReference type="SUPFAM" id="SSF48371">
    <property type="entry name" value="ARM repeat"/>
    <property type="match status" value="1"/>
</dbReference>
<protein>
    <submittedName>
        <fullName evidence="4">Uncharacterized protein</fullName>
    </submittedName>
</protein>
<feature type="chain" id="PRO_5005189909" evidence="3">
    <location>
        <begin position="21"/>
        <end position="629"/>
    </location>
</feature>
<feature type="signal peptide" evidence="3">
    <location>
        <begin position="1"/>
        <end position="20"/>
    </location>
</feature>
<feature type="compositionally biased region" description="Low complexity" evidence="1">
    <location>
        <begin position="498"/>
        <end position="513"/>
    </location>
</feature>
<feature type="compositionally biased region" description="Low complexity" evidence="1">
    <location>
        <begin position="445"/>
        <end position="454"/>
    </location>
</feature>
<proteinExistence type="predicted"/>
<evidence type="ECO:0000256" key="2">
    <source>
        <dbReference type="SAM" id="Phobius"/>
    </source>
</evidence>
<organism evidence="4 5">
    <name type="scientific">Vitrella brassicaformis (strain CCMP3155)</name>
    <dbReference type="NCBI Taxonomy" id="1169540"/>
    <lineage>
        <taxon>Eukaryota</taxon>
        <taxon>Sar</taxon>
        <taxon>Alveolata</taxon>
        <taxon>Colpodellida</taxon>
        <taxon>Vitrellaceae</taxon>
        <taxon>Vitrella</taxon>
    </lineage>
</organism>
<name>A0A0G4G338_VITBC</name>